<name>A0ABN9RCE9_9DINO</name>
<reference evidence="2" key="1">
    <citation type="submission" date="2023-10" db="EMBL/GenBank/DDBJ databases">
        <authorList>
            <person name="Chen Y."/>
            <person name="Shah S."/>
            <person name="Dougan E. K."/>
            <person name="Thang M."/>
            <person name="Chan C."/>
        </authorList>
    </citation>
    <scope>NUCLEOTIDE SEQUENCE [LARGE SCALE GENOMIC DNA]</scope>
</reference>
<sequence length="134" mass="14856">MPPPHETAQERKTREKAERESAKERMDTLKKAEKEMAAKMPLATRAQAKLMIPRQRLEKAIEPDGFGKLPDAIKKNATDKLQALSAMLRASSNIASRRWGPSKFTWTATEATDIANAANAQGVFVSTMCKSIQT</sequence>
<gene>
    <name evidence="2" type="ORF">PCOR1329_LOCUS18613</name>
</gene>
<dbReference type="EMBL" id="CAUYUJ010005870">
    <property type="protein sequence ID" value="CAK0815260.1"/>
    <property type="molecule type" value="Genomic_DNA"/>
</dbReference>
<evidence type="ECO:0000313" key="2">
    <source>
        <dbReference type="EMBL" id="CAK0815260.1"/>
    </source>
</evidence>
<dbReference type="Proteomes" id="UP001189429">
    <property type="component" value="Unassembled WGS sequence"/>
</dbReference>
<accession>A0ABN9RCE9</accession>
<evidence type="ECO:0000256" key="1">
    <source>
        <dbReference type="SAM" id="MobiDB-lite"/>
    </source>
</evidence>
<comment type="caution">
    <text evidence="2">The sequence shown here is derived from an EMBL/GenBank/DDBJ whole genome shotgun (WGS) entry which is preliminary data.</text>
</comment>
<organism evidence="2 3">
    <name type="scientific">Prorocentrum cordatum</name>
    <dbReference type="NCBI Taxonomy" id="2364126"/>
    <lineage>
        <taxon>Eukaryota</taxon>
        <taxon>Sar</taxon>
        <taxon>Alveolata</taxon>
        <taxon>Dinophyceae</taxon>
        <taxon>Prorocentrales</taxon>
        <taxon>Prorocentraceae</taxon>
        <taxon>Prorocentrum</taxon>
    </lineage>
</organism>
<feature type="region of interest" description="Disordered" evidence="1">
    <location>
        <begin position="1"/>
        <end position="25"/>
    </location>
</feature>
<feature type="non-terminal residue" evidence="2">
    <location>
        <position position="134"/>
    </location>
</feature>
<feature type="compositionally biased region" description="Basic and acidic residues" evidence="1">
    <location>
        <begin position="7"/>
        <end position="25"/>
    </location>
</feature>
<evidence type="ECO:0000313" key="3">
    <source>
        <dbReference type="Proteomes" id="UP001189429"/>
    </source>
</evidence>
<protein>
    <submittedName>
        <fullName evidence="2">Uncharacterized protein</fullName>
    </submittedName>
</protein>
<proteinExistence type="predicted"/>
<keyword evidence="3" id="KW-1185">Reference proteome</keyword>